<dbReference type="AlphaFoldDB" id="A0A3S5CV56"/>
<evidence type="ECO:0000313" key="3">
    <source>
        <dbReference type="Proteomes" id="UP000784294"/>
    </source>
</evidence>
<comment type="caution">
    <text evidence="2">The sequence shown here is derived from an EMBL/GenBank/DDBJ whole genome shotgun (WGS) entry which is preliminary data.</text>
</comment>
<sequence>MDASRSVESLADGPTPGASDWQQPNSPYPPFLVR</sequence>
<protein>
    <submittedName>
        <fullName evidence="2">Uncharacterized protein</fullName>
    </submittedName>
</protein>
<name>A0A3S5CV56_9PLAT</name>
<feature type="region of interest" description="Disordered" evidence="1">
    <location>
        <begin position="1"/>
        <end position="34"/>
    </location>
</feature>
<evidence type="ECO:0000256" key="1">
    <source>
        <dbReference type="SAM" id="MobiDB-lite"/>
    </source>
</evidence>
<dbReference type="EMBL" id="CAAALY010267742">
    <property type="protein sequence ID" value="VEL41068.1"/>
    <property type="molecule type" value="Genomic_DNA"/>
</dbReference>
<accession>A0A3S5CV56</accession>
<proteinExistence type="predicted"/>
<evidence type="ECO:0000313" key="2">
    <source>
        <dbReference type="EMBL" id="VEL41068.1"/>
    </source>
</evidence>
<reference evidence="2" key="1">
    <citation type="submission" date="2018-11" db="EMBL/GenBank/DDBJ databases">
        <authorList>
            <consortium name="Pathogen Informatics"/>
        </authorList>
    </citation>
    <scope>NUCLEOTIDE SEQUENCE</scope>
</reference>
<organism evidence="2 3">
    <name type="scientific">Protopolystoma xenopodis</name>
    <dbReference type="NCBI Taxonomy" id="117903"/>
    <lineage>
        <taxon>Eukaryota</taxon>
        <taxon>Metazoa</taxon>
        <taxon>Spiralia</taxon>
        <taxon>Lophotrochozoa</taxon>
        <taxon>Platyhelminthes</taxon>
        <taxon>Monogenea</taxon>
        <taxon>Polyopisthocotylea</taxon>
        <taxon>Polystomatidea</taxon>
        <taxon>Polystomatidae</taxon>
        <taxon>Protopolystoma</taxon>
    </lineage>
</organism>
<keyword evidence="3" id="KW-1185">Reference proteome</keyword>
<dbReference type="Proteomes" id="UP000784294">
    <property type="component" value="Unassembled WGS sequence"/>
</dbReference>
<gene>
    <name evidence="2" type="ORF">PXEA_LOCUS34508</name>
</gene>